<evidence type="ECO:0000313" key="3">
    <source>
        <dbReference type="EMBL" id="MDI1493347.1"/>
    </source>
</evidence>
<feature type="domain" description="DUF3074" evidence="2">
    <location>
        <begin position="127"/>
        <end position="328"/>
    </location>
</feature>
<evidence type="ECO:0000256" key="1">
    <source>
        <dbReference type="SAM" id="MobiDB-lite"/>
    </source>
</evidence>
<name>A0AA43QVU0_9LECA</name>
<protein>
    <recommendedName>
        <fullName evidence="2">DUF3074 domain-containing protein</fullName>
    </recommendedName>
</protein>
<dbReference type="PANTHER" id="PTHR40370:SF1">
    <property type="entry name" value="DUF3074 DOMAIN-CONTAINING PROTEIN"/>
    <property type="match status" value="1"/>
</dbReference>
<dbReference type="Pfam" id="PF11274">
    <property type="entry name" value="DUF3074"/>
    <property type="match status" value="1"/>
</dbReference>
<dbReference type="InterPro" id="IPR024500">
    <property type="entry name" value="DUF3074"/>
</dbReference>
<proteinExistence type="predicted"/>
<feature type="region of interest" description="Disordered" evidence="1">
    <location>
        <begin position="21"/>
        <end position="48"/>
    </location>
</feature>
<organism evidence="3 4">
    <name type="scientific">Ramalina farinacea</name>
    <dbReference type="NCBI Taxonomy" id="258253"/>
    <lineage>
        <taxon>Eukaryota</taxon>
        <taxon>Fungi</taxon>
        <taxon>Dikarya</taxon>
        <taxon>Ascomycota</taxon>
        <taxon>Pezizomycotina</taxon>
        <taxon>Lecanoromycetes</taxon>
        <taxon>OSLEUM clade</taxon>
        <taxon>Lecanoromycetidae</taxon>
        <taxon>Lecanorales</taxon>
        <taxon>Lecanorineae</taxon>
        <taxon>Ramalinaceae</taxon>
        <taxon>Ramalina</taxon>
    </lineage>
</organism>
<dbReference type="Proteomes" id="UP001161017">
    <property type="component" value="Unassembled WGS sequence"/>
</dbReference>
<accession>A0AA43QVU0</accession>
<dbReference type="AlphaFoldDB" id="A0AA43QVU0"/>
<comment type="caution">
    <text evidence="3">The sequence shown here is derived from an EMBL/GenBank/DDBJ whole genome shotgun (WGS) entry which is preliminary data.</text>
</comment>
<sequence>MAHLGNFLRLHPLHTNELPDHPALNSLIHGPKGKQASNGSTPTNGAITRPDLRQFVTHILTESSYFLDEAVLKTFANKGEKKSPPSYNGVELLTHTYTQQEMDAVPWRSADVPRQWSSSGPKPAENWFGRRSRHANHSEDGTATFSEFDYGLRHQHSEHEMAYTPDVYDCHEVLNYNMELQDSMELDGAIRCGGSVGFTDVRMSVREMCHKLPFPLSPRTFPVLVIAAKGPQRHSLTVVQIPIDISNLTSALYSTGRNRTEGSSSINRKGVVLGIYTSIEHAQILPDQNIQWVMATASDARGWLPMWMQKLGVPGAVVKDVGLFMKWISEIRGKGLHSE</sequence>
<keyword evidence="4" id="KW-1185">Reference proteome</keyword>
<gene>
    <name evidence="3" type="ORF">OHK93_005135</name>
</gene>
<evidence type="ECO:0000259" key="2">
    <source>
        <dbReference type="Pfam" id="PF11274"/>
    </source>
</evidence>
<feature type="compositionally biased region" description="Polar residues" evidence="1">
    <location>
        <begin position="35"/>
        <end position="46"/>
    </location>
</feature>
<dbReference type="PANTHER" id="PTHR40370">
    <property type="entry name" value="EXPRESSED PROTEIN"/>
    <property type="match status" value="1"/>
</dbReference>
<reference evidence="3" key="1">
    <citation type="journal article" date="2023" name="Genome Biol. Evol.">
        <title>First Whole Genome Sequence and Flow Cytometry Genome Size Data for the Lichen-Forming Fungus Ramalina farinacea (Ascomycota).</title>
        <authorList>
            <person name="Llewellyn T."/>
            <person name="Mian S."/>
            <person name="Hill R."/>
            <person name="Leitch I.J."/>
            <person name="Gaya E."/>
        </authorList>
    </citation>
    <scope>NUCLEOTIDE SEQUENCE</scope>
    <source>
        <strain evidence="3">LIQ254RAFAR</strain>
    </source>
</reference>
<dbReference type="EMBL" id="JAPUFD010000025">
    <property type="protein sequence ID" value="MDI1493347.1"/>
    <property type="molecule type" value="Genomic_DNA"/>
</dbReference>
<evidence type="ECO:0000313" key="4">
    <source>
        <dbReference type="Proteomes" id="UP001161017"/>
    </source>
</evidence>
<dbReference type="SUPFAM" id="SSF55961">
    <property type="entry name" value="Bet v1-like"/>
    <property type="match status" value="1"/>
</dbReference>